<protein>
    <submittedName>
        <fullName evidence="1">Uncharacterized protein</fullName>
    </submittedName>
</protein>
<organism evidence="1 2">
    <name type="scientific">Dunaliella salina</name>
    <name type="common">Green alga</name>
    <name type="synonym">Protococcus salinus</name>
    <dbReference type="NCBI Taxonomy" id="3046"/>
    <lineage>
        <taxon>Eukaryota</taxon>
        <taxon>Viridiplantae</taxon>
        <taxon>Chlorophyta</taxon>
        <taxon>core chlorophytes</taxon>
        <taxon>Chlorophyceae</taxon>
        <taxon>CS clade</taxon>
        <taxon>Chlamydomonadales</taxon>
        <taxon>Dunaliellaceae</taxon>
        <taxon>Dunaliella</taxon>
    </lineage>
</organism>
<proteinExistence type="predicted"/>
<comment type="caution">
    <text evidence="1">The sequence shown here is derived from an EMBL/GenBank/DDBJ whole genome shotgun (WGS) entry which is preliminary data.</text>
</comment>
<accession>A0ABQ7GJZ4</accession>
<dbReference type="Proteomes" id="UP000815325">
    <property type="component" value="Unassembled WGS sequence"/>
</dbReference>
<name>A0ABQ7GJZ4_DUNSA</name>
<evidence type="ECO:0000313" key="1">
    <source>
        <dbReference type="EMBL" id="KAF5834943.1"/>
    </source>
</evidence>
<dbReference type="EMBL" id="MU069729">
    <property type="protein sequence ID" value="KAF5834943.1"/>
    <property type="molecule type" value="Genomic_DNA"/>
</dbReference>
<reference evidence="1" key="1">
    <citation type="submission" date="2017-08" db="EMBL/GenBank/DDBJ databases">
        <authorList>
            <person name="Polle J.E."/>
            <person name="Barry K."/>
            <person name="Cushman J."/>
            <person name="Schmutz J."/>
            <person name="Tran D."/>
            <person name="Hathwaick L.T."/>
            <person name="Yim W.C."/>
            <person name="Jenkins J."/>
            <person name="Mckie-Krisberg Z.M."/>
            <person name="Prochnik S."/>
            <person name="Lindquist E."/>
            <person name="Dockter R.B."/>
            <person name="Adam C."/>
            <person name="Molina H."/>
            <person name="Bunkerborg J."/>
            <person name="Jin E."/>
            <person name="Buchheim M."/>
            <person name="Magnuson J."/>
        </authorList>
    </citation>
    <scope>NUCLEOTIDE SEQUENCE</scope>
    <source>
        <strain evidence="1">CCAP 19/18</strain>
    </source>
</reference>
<gene>
    <name evidence="1" type="ORF">DUNSADRAFT_8092</name>
</gene>
<sequence length="330" mass="36854">MSSVTPPPLRSLLEQHAVYHSQVQTVGYEVALLILIQLLGWQGETVDDLQLRMPHGAPKYRAYRIDNQLSKVVAFVRGRGQDVSLPSLPECFLPKDNKQAWARPGGSYDEAMQAMCKELLPAMQHLVPPEEEAPPSRKTQNALKELETWWIQNFRVHVTTGHTARLVEGHLRVVNLGEAQAAKDVEYGLLDRERLVKLLWTPSWEGLTLGVAQDTLAYVAHLRDLLWPNFPGNQCPPAKPTADATALTPLFLHLSRWTPAAALKYGARLDPGEEDEGEVEGVVVGSLALLQYTQLWHAFFENARKNAGKEKLATSARNFCTVMSFYLNGC</sequence>
<keyword evidence="2" id="KW-1185">Reference proteome</keyword>
<evidence type="ECO:0000313" key="2">
    <source>
        <dbReference type="Proteomes" id="UP000815325"/>
    </source>
</evidence>